<comment type="caution">
    <text evidence="2">The sequence shown here is derived from an EMBL/GenBank/DDBJ whole genome shotgun (WGS) entry which is preliminary data.</text>
</comment>
<organism evidence="2 3">
    <name type="scientific">Fimbriiglobus ruber</name>
    <dbReference type="NCBI Taxonomy" id="1908690"/>
    <lineage>
        <taxon>Bacteria</taxon>
        <taxon>Pseudomonadati</taxon>
        <taxon>Planctomycetota</taxon>
        <taxon>Planctomycetia</taxon>
        <taxon>Gemmatales</taxon>
        <taxon>Gemmataceae</taxon>
        <taxon>Fimbriiglobus</taxon>
    </lineage>
</organism>
<dbReference type="EMBL" id="NIDE01000017">
    <property type="protein sequence ID" value="OWK35816.1"/>
    <property type="molecule type" value="Genomic_DNA"/>
</dbReference>
<feature type="compositionally biased region" description="Basic and acidic residues" evidence="1">
    <location>
        <begin position="67"/>
        <end position="83"/>
    </location>
</feature>
<evidence type="ECO:0000256" key="1">
    <source>
        <dbReference type="SAM" id="MobiDB-lite"/>
    </source>
</evidence>
<name>A0A225DEQ8_9BACT</name>
<evidence type="ECO:0008006" key="4">
    <source>
        <dbReference type="Google" id="ProtNLM"/>
    </source>
</evidence>
<feature type="region of interest" description="Disordered" evidence="1">
    <location>
        <begin position="64"/>
        <end position="94"/>
    </location>
</feature>
<keyword evidence="3" id="KW-1185">Reference proteome</keyword>
<gene>
    <name evidence="2" type="ORF">FRUB_08379</name>
</gene>
<dbReference type="Proteomes" id="UP000214646">
    <property type="component" value="Unassembled WGS sequence"/>
</dbReference>
<evidence type="ECO:0000313" key="2">
    <source>
        <dbReference type="EMBL" id="OWK35816.1"/>
    </source>
</evidence>
<reference evidence="3" key="1">
    <citation type="submission" date="2017-06" db="EMBL/GenBank/DDBJ databases">
        <title>Genome analysis of Fimbriiglobus ruber SP5, the first member of the order Planctomycetales with confirmed chitinolytic capability.</title>
        <authorList>
            <person name="Ravin N.V."/>
            <person name="Rakitin A.L."/>
            <person name="Ivanova A.A."/>
            <person name="Beletsky A.V."/>
            <person name="Kulichevskaya I.S."/>
            <person name="Mardanov A.V."/>
            <person name="Dedysh S.N."/>
        </authorList>
    </citation>
    <scope>NUCLEOTIDE SEQUENCE [LARGE SCALE GENOMIC DNA]</scope>
    <source>
        <strain evidence="3">SP5</strain>
    </source>
</reference>
<sequence length="111" mass="11958">MRGTVTVQKKPAAKAVVVLRPVTPGPLKELMPHGEVGPDGTFRVGTYADNDGAPAGDYTVTITWPESRTDPKTGDEVNGDRLQGRFGDPAKSPWKVTIKAGDNELEPFRLD</sequence>
<evidence type="ECO:0000313" key="3">
    <source>
        <dbReference type="Proteomes" id="UP000214646"/>
    </source>
</evidence>
<proteinExistence type="predicted"/>
<dbReference type="AlphaFoldDB" id="A0A225DEQ8"/>
<accession>A0A225DEQ8</accession>
<protein>
    <recommendedName>
        <fullName evidence="4">Carboxypeptidase regulatory-like domain-containing protein</fullName>
    </recommendedName>
</protein>